<comment type="caution">
    <text evidence="2">The sequence shown here is derived from an EMBL/GenBank/DDBJ whole genome shotgun (WGS) entry which is preliminary data.</text>
</comment>
<reference evidence="2" key="1">
    <citation type="submission" date="2009-10" db="EMBL/GenBank/DDBJ databases">
        <title>Diversity of trophic interactions inside an arsenic-rich microbial ecosystem.</title>
        <authorList>
            <person name="Bertin P.N."/>
            <person name="Heinrich-Salmeron A."/>
            <person name="Pelletier E."/>
            <person name="Goulhen-Chollet F."/>
            <person name="Arsene-Ploetze F."/>
            <person name="Gallien S."/>
            <person name="Calteau A."/>
            <person name="Vallenet D."/>
            <person name="Casiot C."/>
            <person name="Chane-Woon-Ming B."/>
            <person name="Giloteaux L."/>
            <person name="Barakat M."/>
            <person name="Bonnefoy V."/>
            <person name="Bruneel O."/>
            <person name="Chandler M."/>
            <person name="Cleiss J."/>
            <person name="Duran R."/>
            <person name="Elbaz-Poulichet F."/>
            <person name="Fonknechten N."/>
            <person name="Lauga B."/>
            <person name="Mornico D."/>
            <person name="Ortet P."/>
            <person name="Schaeffer C."/>
            <person name="Siguier P."/>
            <person name="Alexander Thil Smith A."/>
            <person name="Van Dorsselaer A."/>
            <person name="Weissenbach J."/>
            <person name="Medigue C."/>
            <person name="Le Paslier D."/>
        </authorList>
    </citation>
    <scope>NUCLEOTIDE SEQUENCE</scope>
</reference>
<dbReference type="InterPro" id="IPR007159">
    <property type="entry name" value="SpoVT-AbrB_dom"/>
</dbReference>
<dbReference type="Pfam" id="PF04014">
    <property type="entry name" value="MazE_antitoxin"/>
    <property type="match status" value="1"/>
</dbReference>
<evidence type="ECO:0000313" key="2">
    <source>
        <dbReference type="EMBL" id="CBH96197.1"/>
    </source>
</evidence>
<dbReference type="Gene3D" id="2.10.260.10">
    <property type="match status" value="1"/>
</dbReference>
<proteinExistence type="predicted"/>
<dbReference type="InterPro" id="IPR037914">
    <property type="entry name" value="SpoVT-AbrB_sf"/>
</dbReference>
<dbReference type="AlphaFoldDB" id="E6PMP5"/>
<feature type="domain" description="SpoVT-AbrB" evidence="1">
    <location>
        <begin position="7"/>
        <end position="52"/>
    </location>
</feature>
<organism evidence="2">
    <name type="scientific">mine drainage metagenome</name>
    <dbReference type="NCBI Taxonomy" id="410659"/>
    <lineage>
        <taxon>unclassified sequences</taxon>
        <taxon>metagenomes</taxon>
        <taxon>ecological metagenomes</taxon>
    </lineage>
</organism>
<evidence type="ECO:0000259" key="1">
    <source>
        <dbReference type="SMART" id="SM00966"/>
    </source>
</evidence>
<accession>E6PMP5</accession>
<gene>
    <name evidence="2" type="ORF">CARN2_1188</name>
</gene>
<dbReference type="EMBL" id="CABM01000022">
    <property type="protein sequence ID" value="CBH96197.1"/>
    <property type="molecule type" value="Genomic_DNA"/>
</dbReference>
<dbReference type="InterPro" id="IPR013432">
    <property type="entry name" value="Doc_partner"/>
</dbReference>
<protein>
    <recommendedName>
        <fullName evidence="1">SpoVT-AbrB domain-containing protein</fullName>
    </recommendedName>
</protein>
<sequence>MAALKLTQIGNSVGVILPKEILARLKLEKGDMVFVTEAANGVTLTPYDPALDEQLQLGREFMREYRDTFHQLAK</sequence>
<dbReference type="SMART" id="SM00966">
    <property type="entry name" value="SpoVT_AbrB"/>
    <property type="match status" value="1"/>
</dbReference>
<name>E6PMP5_9ZZZZ</name>
<dbReference type="NCBIfam" id="TIGR02609">
    <property type="entry name" value="doc_partner"/>
    <property type="match status" value="1"/>
</dbReference>
<dbReference type="SUPFAM" id="SSF89447">
    <property type="entry name" value="AbrB/MazE/MraZ-like"/>
    <property type="match status" value="1"/>
</dbReference>
<dbReference type="GO" id="GO:0003677">
    <property type="term" value="F:DNA binding"/>
    <property type="evidence" value="ECO:0007669"/>
    <property type="project" value="InterPro"/>
</dbReference>